<dbReference type="PROSITE" id="PS50206">
    <property type="entry name" value="RHODANESE_3"/>
    <property type="match status" value="1"/>
</dbReference>
<dbReference type="AlphaFoldDB" id="A0A554X786"/>
<proteinExistence type="predicted"/>
<dbReference type="SUPFAM" id="SSF52821">
    <property type="entry name" value="Rhodanese/Cell cycle control phosphatase"/>
    <property type="match status" value="1"/>
</dbReference>
<keyword evidence="3" id="KW-1185">Reference proteome</keyword>
<dbReference type="Gene3D" id="3.40.250.10">
    <property type="entry name" value="Rhodanese-like domain"/>
    <property type="match status" value="1"/>
</dbReference>
<gene>
    <name evidence="2" type="ORF">Ttaiw_01409</name>
</gene>
<accession>A0A554X786</accession>
<dbReference type="STRING" id="307486.GCA_000807215_01041"/>
<comment type="caution">
    <text evidence="2">The sequence shown here is derived from an EMBL/GenBank/DDBJ whole genome shotgun (WGS) entry which is preliminary data.</text>
</comment>
<dbReference type="SMART" id="SM00450">
    <property type="entry name" value="RHOD"/>
    <property type="match status" value="1"/>
</dbReference>
<dbReference type="EMBL" id="VJOM01000013">
    <property type="protein sequence ID" value="TSE31698.1"/>
    <property type="molecule type" value="Genomic_DNA"/>
</dbReference>
<evidence type="ECO:0000313" key="3">
    <source>
        <dbReference type="Proteomes" id="UP000317763"/>
    </source>
</evidence>
<reference evidence="2 3" key="1">
    <citation type="submission" date="2019-07" db="EMBL/GenBank/DDBJ databases">
        <title>Tepidimonas taiwanensis I1-1 draft genome.</title>
        <authorList>
            <person name="Da Costa M.S."/>
            <person name="Froufe H.J.C."/>
            <person name="Egas C."/>
            <person name="Albuquerque L."/>
        </authorList>
    </citation>
    <scope>NUCLEOTIDE SEQUENCE [LARGE SCALE GENOMIC DNA]</scope>
    <source>
        <strain evidence="2 3">I1-1</strain>
    </source>
</reference>
<dbReference type="Proteomes" id="UP000317763">
    <property type="component" value="Unassembled WGS sequence"/>
</dbReference>
<sequence length="137" mass="15536">MKHLMPTEAWQWLQAHAGDPPERAPLFIDVRMEIESLYVGRPPGVINIPWYEYPDLTPDPDAFVARVLAEADGDKTRPVLLICRSSKRTLDAGAALEAAGFTDVAHVVHGFEGELDEHFHRSSRNGWRYEGLPWEQM</sequence>
<dbReference type="OrthoDB" id="9789585at2"/>
<organism evidence="2 3">
    <name type="scientific">Tepidimonas taiwanensis</name>
    <dbReference type="NCBI Taxonomy" id="307486"/>
    <lineage>
        <taxon>Bacteria</taxon>
        <taxon>Pseudomonadati</taxon>
        <taxon>Pseudomonadota</taxon>
        <taxon>Betaproteobacteria</taxon>
        <taxon>Burkholderiales</taxon>
        <taxon>Tepidimonas</taxon>
    </lineage>
</organism>
<evidence type="ECO:0000313" key="2">
    <source>
        <dbReference type="EMBL" id="TSE31698.1"/>
    </source>
</evidence>
<evidence type="ECO:0000259" key="1">
    <source>
        <dbReference type="PROSITE" id="PS50206"/>
    </source>
</evidence>
<name>A0A554X786_9BURK</name>
<dbReference type="InterPro" id="IPR036873">
    <property type="entry name" value="Rhodanese-like_dom_sf"/>
</dbReference>
<protein>
    <submittedName>
        <fullName evidence="2">Rhodanese-like domain protein</fullName>
    </submittedName>
</protein>
<dbReference type="InterPro" id="IPR001763">
    <property type="entry name" value="Rhodanese-like_dom"/>
</dbReference>
<feature type="domain" description="Rhodanese" evidence="1">
    <location>
        <begin position="21"/>
        <end position="123"/>
    </location>
</feature>
<dbReference type="Pfam" id="PF00581">
    <property type="entry name" value="Rhodanese"/>
    <property type="match status" value="1"/>
</dbReference>
<dbReference type="RefSeq" id="WP_143897870.1">
    <property type="nucleotide sequence ID" value="NZ_CP083911.1"/>
</dbReference>